<sequence>MPSGRQKRIFIPIGARRKRVIPFKNQNKKFRAKSRDFFILEKRMFKSKQKNSALKARNFSFYKQRKLNS</sequence>
<gene>
    <name evidence="1" type="ORF">EGI11_03115</name>
</gene>
<comment type="caution">
    <text evidence="1">The sequence shown here is derived from an EMBL/GenBank/DDBJ whole genome shotgun (WGS) entry which is preliminary data.</text>
</comment>
<proteinExistence type="predicted"/>
<evidence type="ECO:0000313" key="1">
    <source>
        <dbReference type="EMBL" id="ROI09761.1"/>
    </source>
</evidence>
<organism evidence="1 2">
    <name type="scientific">Kaistella daneshvariae</name>
    <dbReference type="NCBI Taxonomy" id="2487074"/>
    <lineage>
        <taxon>Bacteria</taxon>
        <taxon>Pseudomonadati</taxon>
        <taxon>Bacteroidota</taxon>
        <taxon>Flavobacteriia</taxon>
        <taxon>Flavobacteriales</taxon>
        <taxon>Weeksellaceae</taxon>
        <taxon>Chryseobacterium group</taxon>
        <taxon>Kaistella</taxon>
    </lineage>
</organism>
<name>A0A3N0WYL8_9FLAO</name>
<reference evidence="2" key="1">
    <citation type="submission" date="2018-11" db="EMBL/GenBank/DDBJ databases">
        <title>Proposal to divide the Flavobacteriaceae and reorganize its genera based on Amino Acid Identity values calculated from whole genome sequences.</title>
        <authorList>
            <person name="Nicholson A.C."/>
            <person name="Gulvik C.A."/>
            <person name="Whitney A.M."/>
            <person name="Humrighouse B.W."/>
            <person name="Bell M."/>
            <person name="Holmes B."/>
            <person name="Steigerwalt A."/>
            <person name="Villarma A."/>
            <person name="Sheth M."/>
            <person name="Batra D."/>
            <person name="Pryor J."/>
            <person name="Bernardet J.-F."/>
            <person name="Hugo C."/>
            <person name="Kampfer P."/>
            <person name="Newman J."/>
            <person name="Mcquiston J.R."/>
        </authorList>
    </citation>
    <scope>NUCLEOTIDE SEQUENCE [LARGE SCALE GENOMIC DNA]</scope>
    <source>
        <strain evidence="2">H3056</strain>
    </source>
</reference>
<reference evidence="2" key="2">
    <citation type="submission" date="2018-11" db="EMBL/GenBank/DDBJ databases">
        <title>Proposal to divide the Flavobacteriaceae and reorganize its genera based on Amino Acid Identity values calculated from whole genome sequences.</title>
        <authorList>
            <person name="Nicholson A.C."/>
            <person name="Gulvik C.A."/>
            <person name="Whitney A.M."/>
            <person name="Humrighouse B.W."/>
            <person name="Bell M."/>
            <person name="Holmens B."/>
            <person name="Steigerwalt A."/>
            <person name="Villarma A."/>
            <person name="Sheth M."/>
            <person name="Batra D."/>
            <person name="Pryor J."/>
            <person name="Bernardet J.-F."/>
            <person name="Hugo C."/>
            <person name="Kampfer P."/>
            <person name="Newman J."/>
            <person name="Mcquiston J.R."/>
        </authorList>
    </citation>
    <scope>NUCLEOTIDE SEQUENCE [LARGE SCALE GENOMIC DNA]</scope>
    <source>
        <strain evidence="2">H3056</strain>
    </source>
</reference>
<dbReference type="Proteomes" id="UP000270224">
    <property type="component" value="Unassembled WGS sequence"/>
</dbReference>
<evidence type="ECO:0000313" key="2">
    <source>
        <dbReference type="Proteomes" id="UP000270224"/>
    </source>
</evidence>
<dbReference type="EMBL" id="RJUG01000002">
    <property type="protein sequence ID" value="ROI09761.1"/>
    <property type="molecule type" value="Genomic_DNA"/>
</dbReference>
<dbReference type="AlphaFoldDB" id="A0A3N0WYL8"/>
<accession>A0A3N0WYL8</accession>
<protein>
    <submittedName>
        <fullName evidence="1">Uncharacterized protein</fullName>
    </submittedName>
</protein>